<dbReference type="GeneTree" id="ENSGT00940000163505"/>
<keyword evidence="2" id="KW-1185">Reference proteome</keyword>
<reference evidence="1" key="4">
    <citation type="submission" date="2025-09" db="UniProtKB">
        <authorList>
            <consortium name="Ensembl"/>
        </authorList>
    </citation>
    <scope>IDENTIFICATION</scope>
    <source>
        <strain evidence="1">17573</strain>
    </source>
</reference>
<organism evidence="1 2">
    <name type="scientific">Macaca mulatta</name>
    <name type="common">Rhesus macaque</name>
    <dbReference type="NCBI Taxonomy" id="9544"/>
    <lineage>
        <taxon>Eukaryota</taxon>
        <taxon>Metazoa</taxon>
        <taxon>Chordata</taxon>
        <taxon>Craniata</taxon>
        <taxon>Vertebrata</taxon>
        <taxon>Euteleostomi</taxon>
        <taxon>Mammalia</taxon>
        <taxon>Eutheria</taxon>
        <taxon>Euarchontoglires</taxon>
        <taxon>Primates</taxon>
        <taxon>Haplorrhini</taxon>
        <taxon>Catarrhini</taxon>
        <taxon>Cercopithecidae</taxon>
        <taxon>Cercopithecinae</taxon>
        <taxon>Macaca</taxon>
    </lineage>
</organism>
<evidence type="ECO:0000313" key="2">
    <source>
        <dbReference type="Proteomes" id="UP000006718"/>
    </source>
</evidence>
<dbReference type="PANTHER" id="PTHR12138">
    <property type="entry name" value="PRIMATE-EXPANDED PROTEIN FAMILY"/>
    <property type="match status" value="1"/>
</dbReference>
<accession>A0A5F7ZFU8</accession>
<sequence length="111" mass="12425">MTFFFFLLRCSLALSPRLECSGVISAHCKLRFLGSRHSPASASPAAGTTGACCHARLIFSIWFYMTFKRRWQTSAYLCVCVTLDSPSIPSSRTCNNVLNTHTHTHTHALWN</sequence>
<reference evidence="1" key="2">
    <citation type="submission" date="2019-01" db="EMBL/GenBank/DDBJ databases">
        <authorList>
            <person name="Graves T."/>
            <person name="Eichler E.E."/>
            <person name="Wilson R.K."/>
        </authorList>
    </citation>
    <scope>NUCLEOTIDE SEQUENCE [LARGE SCALE GENOMIC DNA]</scope>
    <source>
        <strain evidence="1">17573</strain>
    </source>
</reference>
<dbReference type="PANTHER" id="PTHR12138:SF75">
    <property type="entry name" value="SECRETED PROTEIN"/>
    <property type="match status" value="1"/>
</dbReference>
<evidence type="ECO:0000313" key="1">
    <source>
        <dbReference type="Ensembl" id="ENSMMUP00000063493.1"/>
    </source>
</evidence>
<name>A0A5F7ZFU8_MACMU</name>
<dbReference type="AlphaFoldDB" id="A0A5F7ZFU8"/>
<dbReference type="Proteomes" id="UP000006718">
    <property type="component" value="Chromosome 16"/>
</dbReference>
<proteinExistence type="predicted"/>
<reference evidence="2" key="1">
    <citation type="journal article" date="2007" name="Science">
        <title>Evolutionary and biomedical insights from the rhesus macaque genome.</title>
        <authorList>
            <person name="Gibbs R.A."/>
            <person name="Rogers J."/>
            <person name="Katze M.G."/>
            <person name="Bumgarner R."/>
            <person name="Weinstock G.M."/>
            <person name="Mardis E.R."/>
            <person name="Remington K.A."/>
            <person name="Strausberg R.L."/>
            <person name="Venter J.C."/>
            <person name="Wilson R.K."/>
            <person name="Batzer M.A."/>
            <person name="Bustamante C.D."/>
            <person name="Eichler E.E."/>
            <person name="Hahn M.W."/>
            <person name="Hardison R.C."/>
            <person name="Makova K.D."/>
            <person name="Miller W."/>
            <person name="Milosavljevic A."/>
            <person name="Palermo R.E."/>
            <person name="Siepel A."/>
            <person name="Sikela J.M."/>
            <person name="Attaway T."/>
            <person name="Bell S."/>
            <person name="Bernard K.E."/>
            <person name="Buhay C.J."/>
            <person name="Chandrabose M.N."/>
            <person name="Dao M."/>
            <person name="Davis C."/>
            <person name="Delehaunty K.D."/>
            <person name="Ding Y."/>
            <person name="Dinh H.H."/>
            <person name="Dugan-Rocha S."/>
            <person name="Fulton L.A."/>
            <person name="Gabisi R.A."/>
            <person name="Garner T.T."/>
            <person name="Godfrey J."/>
            <person name="Hawes A.C."/>
            <person name="Hernandez J."/>
            <person name="Hines S."/>
            <person name="Holder M."/>
            <person name="Hume J."/>
            <person name="Jhangiani S.N."/>
            <person name="Joshi V."/>
            <person name="Khan Z.M."/>
            <person name="Kirkness E.F."/>
            <person name="Cree A."/>
            <person name="Fowler R.G."/>
            <person name="Lee S."/>
            <person name="Lewis L.R."/>
            <person name="Li Z."/>
            <person name="Liu Y.-S."/>
            <person name="Moore S.M."/>
            <person name="Muzny D."/>
            <person name="Nazareth L.V."/>
            <person name="Ngo D.N."/>
            <person name="Okwuonu G.O."/>
            <person name="Pai G."/>
            <person name="Parker D."/>
            <person name="Paul H.A."/>
            <person name="Pfannkoch C."/>
            <person name="Pohl C.S."/>
            <person name="Rogers Y.-H.C."/>
            <person name="Ruiz S.J."/>
            <person name="Sabo A."/>
            <person name="Santibanez J."/>
            <person name="Schneider B.W."/>
            <person name="Smith S.M."/>
            <person name="Sodergren E."/>
            <person name="Svatek A.F."/>
            <person name="Utterback T.R."/>
            <person name="Vattathil S."/>
            <person name="Warren W."/>
            <person name="White C.S."/>
            <person name="Chinwalla A.T."/>
            <person name="Feng Y."/>
            <person name="Halpern A.L."/>
            <person name="Hillier L.W."/>
            <person name="Huang X."/>
            <person name="Minx P."/>
            <person name="Nelson J.O."/>
            <person name="Pepin K.H."/>
            <person name="Qin X."/>
            <person name="Sutton G.G."/>
            <person name="Venter E."/>
            <person name="Walenz B.P."/>
            <person name="Wallis J.W."/>
            <person name="Worley K.C."/>
            <person name="Yang S.-P."/>
            <person name="Jones S.M."/>
            <person name="Marra M.A."/>
            <person name="Rocchi M."/>
            <person name="Schein J.E."/>
            <person name="Baertsch R."/>
            <person name="Clarke L."/>
            <person name="Csuros M."/>
            <person name="Glasscock J."/>
            <person name="Harris R.A."/>
            <person name="Havlak P."/>
            <person name="Jackson A.R."/>
            <person name="Jiang H."/>
            <person name="Liu Y."/>
            <person name="Messina D.N."/>
            <person name="Shen Y."/>
            <person name="Song H.X.-Z."/>
            <person name="Wylie T."/>
            <person name="Zhang L."/>
            <person name="Birney E."/>
            <person name="Han K."/>
            <person name="Konkel M.K."/>
            <person name="Lee J."/>
            <person name="Smit A.F.A."/>
            <person name="Ullmer B."/>
            <person name="Wang H."/>
            <person name="Xing J."/>
            <person name="Burhans R."/>
            <person name="Cheng Z."/>
            <person name="Karro J.E."/>
            <person name="Ma J."/>
            <person name="Raney B."/>
            <person name="She X."/>
            <person name="Cox M.J."/>
            <person name="Demuth J.P."/>
            <person name="Dumas L.J."/>
            <person name="Han S.-G."/>
            <person name="Hopkins J."/>
            <person name="Karimpour-Fard A."/>
            <person name="Kim Y.H."/>
            <person name="Pollack J.R."/>
            <person name="Vinar T."/>
            <person name="Addo-Quaye C."/>
            <person name="Degenhardt J."/>
            <person name="Denby A."/>
            <person name="Hubisz M.J."/>
            <person name="Indap A."/>
            <person name="Kosiol C."/>
            <person name="Lahn B.T."/>
            <person name="Lawson H.A."/>
            <person name="Marklein A."/>
            <person name="Nielsen R."/>
            <person name="Vallender E.J."/>
            <person name="Clark A.G."/>
            <person name="Ferguson B."/>
            <person name="Hernandez R.D."/>
            <person name="Hirani K."/>
            <person name="Kehrer-Sawatzki H."/>
            <person name="Kolb J."/>
            <person name="Patil S."/>
            <person name="Pu L.-L."/>
            <person name="Ren Y."/>
            <person name="Smith D.G."/>
            <person name="Wheeler D.A."/>
            <person name="Schenck I."/>
            <person name="Ball E.V."/>
            <person name="Chen R."/>
            <person name="Cooper D.N."/>
            <person name="Giardine B."/>
            <person name="Hsu F."/>
            <person name="Kent W.J."/>
            <person name="Lesk A."/>
            <person name="Nelson D.L."/>
            <person name="O'brien W.E."/>
            <person name="Pruefer K."/>
            <person name="Stenson P.D."/>
            <person name="Wallace J.C."/>
            <person name="Ke H."/>
            <person name="Liu X.-M."/>
            <person name="Wang P."/>
            <person name="Xiang A.P."/>
            <person name="Yang F."/>
            <person name="Barber G.P."/>
            <person name="Haussler D."/>
            <person name="Karolchik D."/>
            <person name="Kern A.D."/>
            <person name="Kuhn R.M."/>
            <person name="Smith K.E."/>
            <person name="Zwieg A.S."/>
        </authorList>
    </citation>
    <scope>NUCLEOTIDE SEQUENCE [LARGE SCALE GENOMIC DNA]</scope>
    <source>
        <strain evidence="2">17573</strain>
    </source>
</reference>
<dbReference type="InParanoid" id="A0A5F7ZFU8"/>
<dbReference type="Ensembl" id="ENSMMUT00000096856.1">
    <property type="protein sequence ID" value="ENSMMUP00000063493.1"/>
    <property type="gene ID" value="ENSMMUG00000052607.1"/>
</dbReference>
<reference evidence="1" key="3">
    <citation type="submission" date="2025-08" db="UniProtKB">
        <authorList>
            <consortium name="Ensembl"/>
        </authorList>
    </citation>
    <scope>IDENTIFICATION</scope>
    <source>
        <strain evidence="1">17573</strain>
    </source>
</reference>
<dbReference type="VEuPathDB" id="HostDB:ENSMMUG00000052607"/>
<protein>
    <submittedName>
        <fullName evidence="1">Uncharacterized protein</fullName>
    </submittedName>
</protein>